<dbReference type="GO" id="GO:0051082">
    <property type="term" value="F:unfolded protein binding"/>
    <property type="evidence" value="ECO:0007669"/>
    <property type="project" value="InterPro"/>
</dbReference>
<evidence type="ECO:0000313" key="7">
    <source>
        <dbReference type="EMBL" id="ATP55823.1"/>
    </source>
</evidence>
<keyword evidence="1" id="KW-0479">Metal-binding</keyword>
<evidence type="ECO:0000313" key="8">
    <source>
        <dbReference type="Proteomes" id="UP000223749"/>
    </source>
</evidence>
<dbReference type="SMART" id="SM00271">
    <property type="entry name" value="DnaJ"/>
    <property type="match status" value="1"/>
</dbReference>
<accession>A0A2D1U2L3</accession>
<keyword evidence="4" id="KW-0862">Zinc</keyword>
<keyword evidence="2" id="KW-0677">Repeat</keyword>
<dbReference type="KEGG" id="pgs:CPT03_04740"/>
<dbReference type="CDD" id="cd10747">
    <property type="entry name" value="DnaJ_C"/>
    <property type="match status" value="1"/>
</dbReference>
<dbReference type="OrthoDB" id="9779889at2"/>
<dbReference type="InterPro" id="IPR036869">
    <property type="entry name" value="J_dom_sf"/>
</dbReference>
<keyword evidence="8" id="KW-1185">Reference proteome</keyword>
<dbReference type="SUPFAM" id="SSF49493">
    <property type="entry name" value="HSP40/DnaJ peptide-binding domain"/>
    <property type="match status" value="2"/>
</dbReference>
<protein>
    <submittedName>
        <fullName evidence="7">Molecular chaperone DnaJ</fullName>
    </submittedName>
</protein>
<feature type="domain" description="J" evidence="6">
    <location>
        <begin position="5"/>
        <end position="70"/>
    </location>
</feature>
<dbReference type="PROSITE" id="PS00636">
    <property type="entry name" value="DNAJ_1"/>
    <property type="match status" value="1"/>
</dbReference>
<organism evidence="7 8">
    <name type="scientific">Pedobacter ginsengisoli</name>
    <dbReference type="NCBI Taxonomy" id="363852"/>
    <lineage>
        <taxon>Bacteria</taxon>
        <taxon>Pseudomonadati</taxon>
        <taxon>Bacteroidota</taxon>
        <taxon>Sphingobacteriia</taxon>
        <taxon>Sphingobacteriales</taxon>
        <taxon>Sphingobacteriaceae</taxon>
        <taxon>Pedobacter</taxon>
    </lineage>
</organism>
<dbReference type="AlphaFoldDB" id="A0A2D1U2L3"/>
<evidence type="ECO:0000256" key="1">
    <source>
        <dbReference type="ARBA" id="ARBA00022723"/>
    </source>
</evidence>
<evidence type="ECO:0000256" key="4">
    <source>
        <dbReference type="ARBA" id="ARBA00022833"/>
    </source>
</evidence>
<dbReference type="PRINTS" id="PR00625">
    <property type="entry name" value="JDOMAIN"/>
</dbReference>
<dbReference type="InterPro" id="IPR018253">
    <property type="entry name" value="DnaJ_domain_CS"/>
</dbReference>
<dbReference type="CDD" id="cd06257">
    <property type="entry name" value="DnaJ"/>
    <property type="match status" value="1"/>
</dbReference>
<dbReference type="Pfam" id="PF00226">
    <property type="entry name" value="DnaJ"/>
    <property type="match status" value="1"/>
</dbReference>
<dbReference type="InterPro" id="IPR001623">
    <property type="entry name" value="DnaJ_domain"/>
</dbReference>
<dbReference type="Pfam" id="PF01556">
    <property type="entry name" value="DnaJ_C"/>
    <property type="match status" value="1"/>
</dbReference>
<dbReference type="GO" id="GO:0005737">
    <property type="term" value="C:cytoplasm"/>
    <property type="evidence" value="ECO:0007669"/>
    <property type="project" value="TreeGrafter"/>
</dbReference>
<keyword evidence="3" id="KW-0863">Zinc-finger</keyword>
<evidence type="ECO:0000256" key="3">
    <source>
        <dbReference type="ARBA" id="ARBA00022771"/>
    </source>
</evidence>
<evidence type="ECO:0000256" key="5">
    <source>
        <dbReference type="ARBA" id="ARBA00023186"/>
    </source>
</evidence>
<dbReference type="SUPFAM" id="SSF46565">
    <property type="entry name" value="Chaperone J-domain"/>
    <property type="match status" value="1"/>
</dbReference>
<dbReference type="Gene3D" id="2.60.260.20">
    <property type="entry name" value="Urease metallochaperone UreE, N-terminal domain"/>
    <property type="match status" value="2"/>
</dbReference>
<dbReference type="Gene3D" id="1.10.287.110">
    <property type="entry name" value="DnaJ domain"/>
    <property type="match status" value="1"/>
</dbReference>
<evidence type="ECO:0000259" key="6">
    <source>
        <dbReference type="PROSITE" id="PS50076"/>
    </source>
</evidence>
<reference evidence="7 8" key="1">
    <citation type="submission" date="2017-10" db="EMBL/GenBank/DDBJ databases">
        <title>Whole genome of Pedobacter ginsengisoli T01R-27 isolated from tomato rhizosphere.</title>
        <authorList>
            <person name="Weon H.-Y."/>
            <person name="Lee S.A."/>
            <person name="Sang M.K."/>
            <person name="Song J."/>
        </authorList>
    </citation>
    <scope>NUCLEOTIDE SEQUENCE [LARGE SCALE GENOMIC DNA]</scope>
    <source>
        <strain evidence="7 8">T01R-27</strain>
    </source>
</reference>
<sequence>MAFIDYYKTLGLEKSATQDDIKKAYRKLARKYHPDLNPNDKDANRQFQQINEANEALSDPEKRKKYDEYGEHWKNADQFEQAKQSQQQNAYSGGGGGYQGGGFSSADFGGEGFSGGGDFSDFFESLFGNAGAQSKRGSRKFKGQDYQAEINISLLDAYNTHKQTLAVNGKNLRITIPAGIANGQTIKLGGQGAPGANGGSNGDLYITFNISEDPHFKRLNNDLYTNAEIDLYTAVLGGDVTVTTFDSKVKLKVAPGTQNNTKVRLKGKGFPVYKTEGEFGNLFVTYTIKIPTELTEKQKELFNELKNLG</sequence>
<evidence type="ECO:0000256" key="2">
    <source>
        <dbReference type="ARBA" id="ARBA00022737"/>
    </source>
</evidence>
<dbReference type="PANTHER" id="PTHR43096">
    <property type="entry name" value="DNAJ HOMOLOG 1, MITOCHONDRIAL-RELATED"/>
    <property type="match status" value="1"/>
</dbReference>
<dbReference type="EMBL" id="CP024091">
    <property type="protein sequence ID" value="ATP55823.1"/>
    <property type="molecule type" value="Genomic_DNA"/>
</dbReference>
<dbReference type="InterPro" id="IPR002939">
    <property type="entry name" value="DnaJ_C"/>
</dbReference>
<dbReference type="PROSITE" id="PS50076">
    <property type="entry name" value="DNAJ_2"/>
    <property type="match status" value="1"/>
</dbReference>
<keyword evidence="5" id="KW-0143">Chaperone</keyword>
<proteinExistence type="predicted"/>
<dbReference type="RefSeq" id="WP_099437768.1">
    <property type="nucleotide sequence ID" value="NZ_CP024091.1"/>
</dbReference>
<dbReference type="GO" id="GO:0042026">
    <property type="term" value="P:protein refolding"/>
    <property type="evidence" value="ECO:0007669"/>
    <property type="project" value="TreeGrafter"/>
</dbReference>
<name>A0A2D1U2L3_9SPHI</name>
<gene>
    <name evidence="7" type="ORF">CPT03_04740</name>
</gene>
<dbReference type="InterPro" id="IPR008971">
    <property type="entry name" value="HSP40/DnaJ_pept-bd"/>
</dbReference>
<dbReference type="GO" id="GO:0008270">
    <property type="term" value="F:zinc ion binding"/>
    <property type="evidence" value="ECO:0007669"/>
    <property type="project" value="UniProtKB-KW"/>
</dbReference>
<dbReference type="Proteomes" id="UP000223749">
    <property type="component" value="Chromosome"/>
</dbReference>
<dbReference type="FunFam" id="2.60.260.20:FF:000005">
    <property type="entry name" value="Chaperone protein dnaJ 1, mitochondrial"/>
    <property type="match status" value="1"/>
</dbReference>
<dbReference type="PANTHER" id="PTHR43096:SF52">
    <property type="entry name" value="DNAJ HOMOLOG 1, MITOCHONDRIAL-RELATED"/>
    <property type="match status" value="1"/>
</dbReference>